<feature type="transmembrane region" description="Helical" evidence="1">
    <location>
        <begin position="6"/>
        <end position="24"/>
    </location>
</feature>
<protein>
    <submittedName>
        <fullName evidence="2">Uncharacterized protein</fullName>
    </submittedName>
</protein>
<evidence type="ECO:0000313" key="3">
    <source>
        <dbReference type="Proteomes" id="UP000291106"/>
    </source>
</evidence>
<evidence type="ECO:0000256" key="1">
    <source>
        <dbReference type="SAM" id="Phobius"/>
    </source>
</evidence>
<dbReference type="RefSeq" id="WP_130600969.1">
    <property type="nucleotide sequence ID" value="NZ_CP036200.1"/>
</dbReference>
<dbReference type="Proteomes" id="UP000291106">
    <property type="component" value="Chromosome"/>
</dbReference>
<dbReference type="EMBL" id="CP036200">
    <property type="protein sequence ID" value="QBF83647.1"/>
    <property type="molecule type" value="Genomic_DNA"/>
</dbReference>
<evidence type="ECO:0000313" key="2">
    <source>
        <dbReference type="EMBL" id="QBF83647.1"/>
    </source>
</evidence>
<gene>
    <name evidence="2" type="ORF">EXU30_13785</name>
</gene>
<proteinExistence type="predicted"/>
<sequence>MKVFKILHVIGIVMLLVGAGLLLLSDVSLQTQGMLITASLIGGGLLLMSPFPVALFIEWAQAQDKQAQDKQKQD</sequence>
<dbReference type="KEGG" id="smai:EXU30_13785"/>
<reference evidence="2 3" key="1">
    <citation type="submission" date="2019-02" db="EMBL/GenBank/DDBJ databases">
        <title>Shewanella sp. D4-2 isolated from Dokdo Island.</title>
        <authorList>
            <person name="Baek K."/>
        </authorList>
    </citation>
    <scope>NUCLEOTIDE SEQUENCE [LARGE SCALE GENOMIC DNA]</scope>
    <source>
        <strain evidence="2 3">D4-2</strain>
    </source>
</reference>
<keyword evidence="1" id="KW-0812">Transmembrane</keyword>
<keyword evidence="3" id="KW-1185">Reference proteome</keyword>
<keyword evidence="1" id="KW-1133">Transmembrane helix</keyword>
<name>A0A411PJ92_9GAMM</name>
<dbReference type="AlphaFoldDB" id="A0A411PJ92"/>
<dbReference type="OrthoDB" id="6271685at2"/>
<feature type="transmembrane region" description="Helical" evidence="1">
    <location>
        <begin position="36"/>
        <end position="57"/>
    </location>
</feature>
<organism evidence="2 3">
    <name type="scientific">Shewanella maritima</name>
    <dbReference type="NCBI Taxonomy" id="2520507"/>
    <lineage>
        <taxon>Bacteria</taxon>
        <taxon>Pseudomonadati</taxon>
        <taxon>Pseudomonadota</taxon>
        <taxon>Gammaproteobacteria</taxon>
        <taxon>Alteromonadales</taxon>
        <taxon>Shewanellaceae</taxon>
        <taxon>Shewanella</taxon>
    </lineage>
</organism>
<accession>A0A411PJ92</accession>
<keyword evidence="1" id="KW-0472">Membrane</keyword>